<sequence length="87" mass="9570">MSLAINTGSARQLDKVLDDQLGAVLKGMEKNRAGLRKLPGAAHEVYENTEAGTLERRPAPRPSTACRSGTRSRFRLRRVQTRRIGPG</sequence>
<accession>A0ABP9RK16</accession>
<gene>
    <name evidence="1" type="ORF">GCM10023342_30810</name>
</gene>
<protein>
    <submittedName>
        <fullName evidence="1">Uncharacterized protein</fullName>
    </submittedName>
</protein>
<reference evidence="2" key="1">
    <citation type="journal article" date="2019" name="Int. J. Syst. Evol. Microbiol.">
        <title>The Global Catalogue of Microorganisms (GCM) 10K type strain sequencing project: providing services to taxonomists for standard genome sequencing and annotation.</title>
        <authorList>
            <consortium name="The Broad Institute Genomics Platform"/>
            <consortium name="The Broad Institute Genome Sequencing Center for Infectious Disease"/>
            <person name="Wu L."/>
            <person name="Ma J."/>
        </authorList>
    </citation>
    <scope>NUCLEOTIDE SEQUENCE [LARGE SCALE GENOMIC DNA]</scope>
    <source>
        <strain evidence="2">JCM 18472</strain>
    </source>
</reference>
<organism evidence="1 2">
    <name type="scientific">Modicisalibacter zincidurans</name>
    <dbReference type="NCBI Taxonomy" id="1178777"/>
    <lineage>
        <taxon>Bacteria</taxon>
        <taxon>Pseudomonadati</taxon>
        <taxon>Pseudomonadota</taxon>
        <taxon>Gammaproteobacteria</taxon>
        <taxon>Oceanospirillales</taxon>
        <taxon>Halomonadaceae</taxon>
        <taxon>Modicisalibacter</taxon>
    </lineage>
</organism>
<dbReference type="EMBL" id="BAABKI010000048">
    <property type="protein sequence ID" value="GAA5179268.1"/>
    <property type="molecule type" value="Genomic_DNA"/>
</dbReference>
<dbReference type="Proteomes" id="UP001500074">
    <property type="component" value="Unassembled WGS sequence"/>
</dbReference>
<proteinExistence type="predicted"/>
<keyword evidence="2" id="KW-1185">Reference proteome</keyword>
<evidence type="ECO:0000313" key="2">
    <source>
        <dbReference type="Proteomes" id="UP001500074"/>
    </source>
</evidence>
<name>A0ABP9RK16_9GAMM</name>
<evidence type="ECO:0000313" key="1">
    <source>
        <dbReference type="EMBL" id="GAA5179268.1"/>
    </source>
</evidence>
<comment type="caution">
    <text evidence="1">The sequence shown here is derived from an EMBL/GenBank/DDBJ whole genome shotgun (WGS) entry which is preliminary data.</text>
</comment>